<gene>
    <name evidence="2" type="ORF">AJ78_08140</name>
</gene>
<name>A0A1J9P2L1_9EURO</name>
<evidence type="ECO:0000313" key="3">
    <source>
        <dbReference type="Proteomes" id="UP000182235"/>
    </source>
</evidence>
<evidence type="ECO:0000259" key="1">
    <source>
        <dbReference type="Pfam" id="PF01636"/>
    </source>
</evidence>
<comment type="caution">
    <text evidence="2">The sequence shown here is derived from an EMBL/GenBank/DDBJ whole genome shotgun (WGS) entry which is preliminary data.</text>
</comment>
<organism evidence="2 3">
    <name type="scientific">Emergomyces pasteurianus Ep9510</name>
    <dbReference type="NCBI Taxonomy" id="1447872"/>
    <lineage>
        <taxon>Eukaryota</taxon>
        <taxon>Fungi</taxon>
        <taxon>Dikarya</taxon>
        <taxon>Ascomycota</taxon>
        <taxon>Pezizomycotina</taxon>
        <taxon>Eurotiomycetes</taxon>
        <taxon>Eurotiomycetidae</taxon>
        <taxon>Onygenales</taxon>
        <taxon>Ajellomycetaceae</taxon>
        <taxon>Emergomyces</taxon>
    </lineage>
</organism>
<proteinExistence type="predicted"/>
<dbReference type="EMBL" id="LGRN01000636">
    <property type="protein sequence ID" value="OJD11001.1"/>
    <property type="molecule type" value="Genomic_DNA"/>
</dbReference>
<dbReference type="SUPFAM" id="SSF56112">
    <property type="entry name" value="Protein kinase-like (PK-like)"/>
    <property type="match status" value="1"/>
</dbReference>
<dbReference type="PANTHER" id="PTHR21310">
    <property type="entry name" value="AMINOGLYCOSIDE PHOSPHOTRANSFERASE-RELATED-RELATED"/>
    <property type="match status" value="1"/>
</dbReference>
<dbReference type="InterPro" id="IPR051678">
    <property type="entry name" value="AGP_Transferase"/>
</dbReference>
<feature type="domain" description="Aminoglycoside phosphotransferase" evidence="1">
    <location>
        <begin position="13"/>
        <end position="85"/>
    </location>
</feature>
<dbReference type="AlphaFoldDB" id="A0A1J9P2L1"/>
<dbReference type="VEuPathDB" id="FungiDB:AJ78_08140"/>
<dbReference type="Pfam" id="PF01636">
    <property type="entry name" value="APH"/>
    <property type="match status" value="1"/>
</dbReference>
<dbReference type="OrthoDB" id="2906425at2759"/>
<dbReference type="InterPro" id="IPR011009">
    <property type="entry name" value="Kinase-like_dom_sf"/>
</dbReference>
<evidence type="ECO:0000313" key="2">
    <source>
        <dbReference type="EMBL" id="OJD11001.1"/>
    </source>
</evidence>
<dbReference type="InterPro" id="IPR002575">
    <property type="entry name" value="Aminoglycoside_PTrfase"/>
</dbReference>
<keyword evidence="3" id="KW-1185">Reference proteome</keyword>
<protein>
    <recommendedName>
        <fullName evidence="1">Aminoglycoside phosphotransferase domain-containing protein</fullName>
    </recommendedName>
</protein>
<sequence length="102" mass="11771">MELIRGDTVQDRWDSLSEQNKTLISDQLRDIVSLLQKVEQNLKDSLINTAVIKFTHGDLHLNNIMISSTESPRILAVIDWAHAGWYSEYWEQCLDTQVLDSI</sequence>
<dbReference type="Gene3D" id="3.90.1200.10">
    <property type="match status" value="1"/>
</dbReference>
<dbReference type="PANTHER" id="PTHR21310:SF54">
    <property type="entry name" value="AMINOGLYCOSIDE PHOSPHOTRANSFERASE DOMAIN-CONTAINING PROTEIN"/>
    <property type="match status" value="1"/>
</dbReference>
<reference evidence="2 3" key="1">
    <citation type="submission" date="2015-07" db="EMBL/GenBank/DDBJ databases">
        <title>Emmonsia species relationships and genome sequence.</title>
        <authorList>
            <consortium name="The Broad Institute Genomics Platform"/>
            <person name="Cuomo C.A."/>
            <person name="Munoz J.F."/>
            <person name="Imamovic A."/>
            <person name="Priest M.E."/>
            <person name="Young S."/>
            <person name="Clay O.K."/>
            <person name="McEwen J.G."/>
        </authorList>
    </citation>
    <scope>NUCLEOTIDE SEQUENCE [LARGE SCALE GENOMIC DNA]</scope>
    <source>
        <strain evidence="2 3">UAMH 9510</strain>
    </source>
</reference>
<dbReference type="Proteomes" id="UP000182235">
    <property type="component" value="Unassembled WGS sequence"/>
</dbReference>
<accession>A0A1J9P2L1</accession>